<dbReference type="PANTHER" id="PTHR13812">
    <property type="entry name" value="KETIMINE REDUCTASE MU-CRYSTALLIN"/>
    <property type="match status" value="1"/>
</dbReference>
<reference evidence="1" key="1">
    <citation type="submission" date="2022-06" db="EMBL/GenBank/DDBJ databases">
        <title>Genome public.</title>
        <authorList>
            <person name="Sun Q."/>
        </authorList>
    </citation>
    <scope>NUCLEOTIDE SEQUENCE</scope>
    <source>
        <strain evidence="1">CWNU-1</strain>
    </source>
</reference>
<comment type="caution">
    <text evidence="1">The sequence shown here is derived from an EMBL/GenBank/DDBJ whole genome shotgun (WGS) entry which is preliminary data.</text>
</comment>
<organism evidence="1 2">
    <name type="scientific">Streptomyces albipurpureus</name>
    <dbReference type="NCBI Taxonomy" id="2897419"/>
    <lineage>
        <taxon>Bacteria</taxon>
        <taxon>Bacillati</taxon>
        <taxon>Actinomycetota</taxon>
        <taxon>Actinomycetes</taxon>
        <taxon>Kitasatosporales</taxon>
        <taxon>Streptomycetaceae</taxon>
        <taxon>Streptomyces</taxon>
    </lineage>
</organism>
<dbReference type="RefSeq" id="WP_250922195.1">
    <property type="nucleotide sequence ID" value="NZ_JAMQAW010000034.1"/>
</dbReference>
<dbReference type="Gene3D" id="3.30.1780.10">
    <property type="entry name" value="ornithine cyclodeaminase, domain 1"/>
    <property type="match status" value="1"/>
</dbReference>
<dbReference type="InterPro" id="IPR003462">
    <property type="entry name" value="ODC_Mu_crystall"/>
</dbReference>
<evidence type="ECO:0008006" key="3">
    <source>
        <dbReference type="Google" id="ProtNLM"/>
    </source>
</evidence>
<sequence>MTLLLRNDEVLELMDLPKAMEVIRETANAQAKDAVDAKAPMMLPMADSALRVVLGAVGEPRRAGARVNPAGRGNAKTVPAIATVYDEPTGELLAVMSYPFGTLRISATMALATQLLAPADADTIGVIGSGHNLRAVLAAVARQRPVSEIRVFSRNAARRSAFAEDVSAQLGISVRAVGSAAVAVGNAPVVLVGTSSLEPVLHADLMKERGSLLLSYGHPNEIDPSVHSASDKIVVGSKTHERGWVDPWLPDDRGHPLLSLTETGDLRWESVAELGDLTSGKVPGRTSQDERIVFKDSEGGFWDIALASAIYDSARMRGLGTDFTFA</sequence>
<name>A0ABT0UUR7_9ACTN</name>
<dbReference type="Pfam" id="PF02423">
    <property type="entry name" value="OCD_Mu_crystall"/>
    <property type="match status" value="1"/>
</dbReference>
<accession>A0ABT0UUR7</accession>
<dbReference type="EMBL" id="JAMQAW010000034">
    <property type="protein sequence ID" value="MCM2391865.1"/>
    <property type="molecule type" value="Genomic_DNA"/>
</dbReference>
<dbReference type="InterPro" id="IPR036291">
    <property type="entry name" value="NAD(P)-bd_dom_sf"/>
</dbReference>
<proteinExistence type="predicted"/>
<dbReference type="SUPFAM" id="SSF51735">
    <property type="entry name" value="NAD(P)-binding Rossmann-fold domains"/>
    <property type="match status" value="1"/>
</dbReference>
<dbReference type="Proteomes" id="UP001431429">
    <property type="component" value="Unassembled WGS sequence"/>
</dbReference>
<dbReference type="PANTHER" id="PTHR13812:SF19">
    <property type="entry name" value="KETIMINE REDUCTASE MU-CRYSTALLIN"/>
    <property type="match status" value="1"/>
</dbReference>
<protein>
    <recommendedName>
        <fullName evidence="3">Ornithine cyclodeaminase</fullName>
    </recommendedName>
</protein>
<keyword evidence="2" id="KW-1185">Reference proteome</keyword>
<evidence type="ECO:0000313" key="2">
    <source>
        <dbReference type="Proteomes" id="UP001431429"/>
    </source>
</evidence>
<dbReference type="InterPro" id="IPR023401">
    <property type="entry name" value="ODC_N"/>
</dbReference>
<dbReference type="Gene3D" id="3.40.50.720">
    <property type="entry name" value="NAD(P)-binding Rossmann-like Domain"/>
    <property type="match status" value="1"/>
</dbReference>
<evidence type="ECO:0000313" key="1">
    <source>
        <dbReference type="EMBL" id="MCM2391865.1"/>
    </source>
</evidence>
<gene>
    <name evidence="1" type="ORF">NBG84_26870</name>
</gene>